<accession>A0A8T1Q7Z7</accession>
<evidence type="ECO:0000256" key="1">
    <source>
        <dbReference type="SAM" id="MobiDB-lite"/>
    </source>
</evidence>
<evidence type="ECO:0000313" key="4">
    <source>
        <dbReference type="EMBL" id="KAG6707739.1"/>
    </source>
</evidence>
<proteinExistence type="predicted"/>
<evidence type="ECO:0000313" key="5">
    <source>
        <dbReference type="Proteomes" id="UP000811609"/>
    </source>
</evidence>
<organism evidence="3 5">
    <name type="scientific">Carya illinoinensis</name>
    <name type="common">Pecan</name>
    <dbReference type="NCBI Taxonomy" id="32201"/>
    <lineage>
        <taxon>Eukaryota</taxon>
        <taxon>Viridiplantae</taxon>
        <taxon>Streptophyta</taxon>
        <taxon>Embryophyta</taxon>
        <taxon>Tracheophyta</taxon>
        <taxon>Spermatophyta</taxon>
        <taxon>Magnoliopsida</taxon>
        <taxon>eudicotyledons</taxon>
        <taxon>Gunneridae</taxon>
        <taxon>Pentapetalae</taxon>
        <taxon>rosids</taxon>
        <taxon>fabids</taxon>
        <taxon>Fagales</taxon>
        <taxon>Juglandaceae</taxon>
        <taxon>Carya</taxon>
    </lineage>
</organism>
<protein>
    <submittedName>
        <fullName evidence="3">Uncharacterized protein</fullName>
    </submittedName>
</protein>
<evidence type="ECO:0000256" key="2">
    <source>
        <dbReference type="SAM" id="Phobius"/>
    </source>
</evidence>
<feature type="region of interest" description="Disordered" evidence="1">
    <location>
        <begin position="73"/>
        <end position="105"/>
    </location>
</feature>
<reference evidence="4" key="2">
    <citation type="submission" date="2021-01" db="EMBL/GenBank/DDBJ databases">
        <authorList>
            <person name="Lovell J.T."/>
            <person name="Bentley N."/>
            <person name="Bhattarai G."/>
            <person name="Jenkins J.W."/>
            <person name="Sreedasyam A."/>
            <person name="Alarcon Y."/>
            <person name="Bock C."/>
            <person name="Boston L."/>
            <person name="Carlson J."/>
            <person name="Cervantes K."/>
            <person name="Clermont K."/>
            <person name="Krom N."/>
            <person name="Kubenka K."/>
            <person name="Mamidi S."/>
            <person name="Mattison C."/>
            <person name="Monteros M."/>
            <person name="Pisani C."/>
            <person name="Plott C."/>
            <person name="Rajasekar S."/>
            <person name="Rhein H.S."/>
            <person name="Rohla C."/>
            <person name="Song M."/>
            <person name="Hilaire R.S."/>
            <person name="Shu S."/>
            <person name="Wells L."/>
            <person name="Wang X."/>
            <person name="Webber J."/>
            <person name="Heerema R.J."/>
            <person name="Klein P."/>
            <person name="Conner P."/>
            <person name="Grauke L."/>
            <person name="Grimwood J."/>
            <person name="Schmutz J."/>
            <person name="Randall J.J."/>
        </authorList>
    </citation>
    <scope>NUCLEOTIDE SEQUENCE</scope>
    <source>
        <tissue evidence="4">Leaf</tissue>
    </source>
</reference>
<comment type="caution">
    <text evidence="3">The sequence shown here is derived from an EMBL/GenBank/DDBJ whole genome shotgun (WGS) entry which is preliminary data.</text>
</comment>
<dbReference type="OrthoDB" id="1080769at2759"/>
<dbReference type="EMBL" id="CM031830">
    <property type="protein sequence ID" value="KAG6707739.1"/>
    <property type="molecule type" value="Genomic_DNA"/>
</dbReference>
<dbReference type="Proteomes" id="UP000811609">
    <property type="component" value="Chromosome 6"/>
</dbReference>
<dbReference type="GO" id="GO:0048731">
    <property type="term" value="P:system development"/>
    <property type="evidence" value="ECO:0007669"/>
    <property type="project" value="InterPro"/>
</dbReference>
<gene>
    <name evidence="3" type="ORF">CIPAW_06G047100</name>
    <name evidence="4" type="ORF">I3842_06G047000</name>
</gene>
<dbReference type="AlphaFoldDB" id="A0A8T1Q7Z7"/>
<dbReference type="Proteomes" id="UP000811246">
    <property type="component" value="Chromosome 6"/>
</dbReference>
<keyword evidence="5" id="KW-1185">Reference proteome</keyword>
<name>A0A8T1Q7Z7_CARIL</name>
<keyword evidence="2" id="KW-1133">Transmembrane helix</keyword>
<keyword evidence="2" id="KW-0472">Membrane</keyword>
<feature type="compositionally biased region" description="Polar residues" evidence="1">
    <location>
        <begin position="73"/>
        <end position="84"/>
    </location>
</feature>
<dbReference type="EMBL" id="CM031814">
    <property type="protein sequence ID" value="KAG6650495.1"/>
    <property type="molecule type" value="Genomic_DNA"/>
</dbReference>
<dbReference type="PANTHER" id="PTHR34545:SF7">
    <property type="entry name" value="CLAVATA3_ESR (CLE)-RELATED PROTEIN 16"/>
    <property type="match status" value="1"/>
</dbReference>
<feature type="transmembrane region" description="Helical" evidence="2">
    <location>
        <begin position="20"/>
        <end position="43"/>
    </location>
</feature>
<dbReference type="InterPro" id="IPR033249">
    <property type="entry name" value="CLE_plant"/>
</dbReference>
<keyword evidence="2" id="KW-0812">Transmembrane</keyword>
<sequence>MQMIIRSEGPRSSARVPRQAGATTAIFLLWVVLIFTQISWHFAAHDVSERFFRSPVPRKEHFSETPLFHAPSSTPVQVSATNGEPDTLYEDDKRIIHTGPNPLHN</sequence>
<evidence type="ECO:0000313" key="3">
    <source>
        <dbReference type="EMBL" id="KAG6650495.1"/>
    </source>
</evidence>
<reference evidence="3" key="1">
    <citation type="submission" date="2020-12" db="EMBL/GenBank/DDBJ databases">
        <title>WGS assembly of Carya illinoinensis cv. Pawnee.</title>
        <authorList>
            <person name="Platts A."/>
            <person name="Shu S."/>
            <person name="Wright S."/>
            <person name="Barry K."/>
            <person name="Edger P."/>
            <person name="Pires J.C."/>
            <person name="Schmutz J."/>
        </authorList>
    </citation>
    <scope>NUCLEOTIDE SEQUENCE</scope>
    <source>
        <tissue evidence="3">Leaf</tissue>
    </source>
</reference>
<dbReference type="PANTHER" id="PTHR34545">
    <property type="entry name" value="CLAVATA3/ESR (CLE)-RELATED PROTEIN 22"/>
    <property type="match status" value="1"/>
</dbReference>